<keyword evidence="4" id="KW-0378">Hydrolase</keyword>
<evidence type="ECO:0000313" key="4">
    <source>
        <dbReference type="EMBL" id="MBE1237216.1"/>
    </source>
</evidence>
<feature type="coiled-coil region" evidence="1">
    <location>
        <begin position="149"/>
        <end position="221"/>
    </location>
</feature>
<dbReference type="Pfam" id="PF08463">
    <property type="entry name" value="EcoEI_R_C"/>
    <property type="match status" value="1"/>
</dbReference>
<dbReference type="Gene3D" id="3.40.50.300">
    <property type="entry name" value="P-loop containing nucleotide triphosphate hydrolases"/>
    <property type="match status" value="2"/>
</dbReference>
<dbReference type="Pfam" id="PF00271">
    <property type="entry name" value="Helicase_C"/>
    <property type="match status" value="1"/>
</dbReference>
<dbReference type="InterPro" id="IPR007409">
    <property type="entry name" value="Restrct_endonuc_type1_HsdR_N"/>
</dbReference>
<dbReference type="InterPro" id="IPR006935">
    <property type="entry name" value="Helicase/UvrB_N"/>
</dbReference>
<feature type="domain" description="Helicase ATP-binding" evidence="2">
    <location>
        <begin position="434"/>
        <end position="619"/>
    </location>
</feature>
<protein>
    <submittedName>
        <fullName evidence="4">Type I restriction-modification system endonuclease</fullName>
        <ecNumber evidence="4">3.1.21.3</ecNumber>
    </submittedName>
</protein>
<name>A0A8J7CW94_9PROT</name>
<proteinExistence type="predicted"/>
<dbReference type="PROSITE" id="PS51192">
    <property type="entry name" value="HELICASE_ATP_BIND_1"/>
    <property type="match status" value="1"/>
</dbReference>
<dbReference type="GO" id="GO:0009035">
    <property type="term" value="F:type I site-specific deoxyribonuclease activity"/>
    <property type="evidence" value="ECO:0007669"/>
    <property type="project" value="UniProtKB-EC"/>
</dbReference>
<feature type="domain" description="Helicase C-terminal" evidence="3">
    <location>
        <begin position="695"/>
        <end position="872"/>
    </location>
</feature>
<sequence length="1127" mass="126513">MGAVSHNFSFLTSHAQLVQLGTLAERYFREDGNTALIKLRQFGEVMAQIIAAGVGAYQGEGENQKDLLHRLEDRGAIPRDAARLFHELRMVGNKATHRGFGDQNSALTGLKMAWQLAIWFHRAYDRNRDFQPKPFAPPADPRRVDAVVAAELKRLREQHLQSLSVAERAQLTAQEAEQARQSAEEKARAEAEEKAALHKLLTEVGAKHAALQQELEAAQRAAAAVPATVETIVEAAKVAAAAIDLDEAATRTIIDRQLRDRGWEVDSQALTFKSGARPAKGKAMAIAEWPTESGPADYALFLDTLCVGIVEAKRKRKNVSAAIDQAERYAKGIKTTESMELAGSAGEFRVPFVYATNGREYLKQIETESGIWFRDTRKSTNRRRALSDWPTPDGLRSQLTMDRDAAHAALTVMPLNFGFDLRPYQRKAIEAVEAALADDQRQMLVAMATGTGKTKLAIAMLSRLLEAKRFHRVCFVVDRNILGEQTGDEFKKTKVVGVRTFADIFGVQGLSDIDPEAETKVHICTIQALARRVLDMDDPADSPAMDQYDLIVVDECHRGYLLDRELSDQELEFRDQADYISKYRRVLEHFDAVKIGLTATPALHTVQIFGEPIYKYSYRDAVADGYLIDHEPPIRIETLLSRDGINFEKGDKVDLLNTRDGTITTAFVPDELGFEVEQFNRRVITREFNRAVAKALARYIDPSLPDKTLIFAVSDGHADMVVEEVKKALEEAYGGIDDSDVKKITGTVDKPRKLTLSFRNDPQPKIVVTVDLLTTGVDVPKITNLVFLRRVNSRILYEQMLGRATRKCDEIGKDVFRIYDAVDLYATLENMTDMKPVGVEPKFTFTKLLDELTSVTDDRHRETVRSQIETKLKRRAKLLSDEARRMYEDAAGEAPEATVKRVTDSDPADLAAWFRDRPRLGQILDWRPDRPGDPIPISEHADEVVSITHGYGKDGKLTRPEDYLDSFTAWVRDNVNKMAALNIVVSRPRDLTRDDLRQIKLMLDEKAFTEAALHRAWEQAKSEDIAASIIGYIRQAALGDPLRPYADRVREAMARILKSQDWTPVQQRWLKRIGDDVAKEVVVDRDFLDSGQYKTDAGGFDRLNKVFGGKLEALLGDIREGVWRVAG</sequence>
<comment type="caution">
    <text evidence="4">The sequence shown here is derived from an EMBL/GenBank/DDBJ whole genome shotgun (WGS) entry which is preliminary data.</text>
</comment>
<dbReference type="EC" id="3.1.21.3" evidence="4"/>
<dbReference type="EMBL" id="JACZHT010000004">
    <property type="protein sequence ID" value="MBE1237216.1"/>
    <property type="molecule type" value="Genomic_DNA"/>
</dbReference>
<keyword evidence="4" id="KW-0255">Endonuclease</keyword>
<evidence type="ECO:0000259" key="3">
    <source>
        <dbReference type="PROSITE" id="PS51194"/>
    </source>
</evidence>
<dbReference type="InterPro" id="IPR014001">
    <property type="entry name" value="Helicase_ATP-bd"/>
</dbReference>
<evidence type="ECO:0000259" key="2">
    <source>
        <dbReference type="PROSITE" id="PS51192"/>
    </source>
</evidence>
<dbReference type="PANTHER" id="PTHR47396:SF1">
    <property type="entry name" value="ATP-DEPENDENT HELICASE IRC3-RELATED"/>
    <property type="match status" value="1"/>
</dbReference>
<dbReference type="GO" id="GO:0009307">
    <property type="term" value="P:DNA restriction-modification system"/>
    <property type="evidence" value="ECO:0007669"/>
    <property type="project" value="UniProtKB-KW"/>
</dbReference>
<dbReference type="PROSITE" id="PS51194">
    <property type="entry name" value="HELICASE_CTER"/>
    <property type="match status" value="1"/>
</dbReference>
<dbReference type="PANTHER" id="PTHR47396">
    <property type="entry name" value="TYPE I RESTRICTION ENZYME ECOKI R PROTEIN"/>
    <property type="match status" value="1"/>
</dbReference>
<dbReference type="Proteomes" id="UP000631034">
    <property type="component" value="Unassembled WGS sequence"/>
</dbReference>
<dbReference type="Gene3D" id="3.90.1570.30">
    <property type="match status" value="1"/>
</dbReference>
<dbReference type="InterPro" id="IPR001650">
    <property type="entry name" value="Helicase_C-like"/>
</dbReference>
<dbReference type="CDD" id="cd18799">
    <property type="entry name" value="SF2_C_EcoAI-like"/>
    <property type="match status" value="1"/>
</dbReference>
<evidence type="ECO:0000313" key="5">
    <source>
        <dbReference type="Proteomes" id="UP000631034"/>
    </source>
</evidence>
<keyword evidence="1" id="KW-0175">Coiled coil</keyword>
<organism evidence="4 5">
    <name type="scientific">Phaeovibrio sulfidiphilus</name>
    <dbReference type="NCBI Taxonomy" id="1220600"/>
    <lineage>
        <taxon>Bacteria</taxon>
        <taxon>Pseudomonadati</taxon>
        <taxon>Pseudomonadota</taxon>
        <taxon>Alphaproteobacteria</taxon>
        <taxon>Rhodospirillales</taxon>
        <taxon>Rhodospirillaceae</taxon>
        <taxon>Phaeovibrio</taxon>
    </lineage>
</organism>
<dbReference type="RefSeq" id="WP_192534231.1">
    <property type="nucleotide sequence ID" value="NZ_JACZHT010000004.1"/>
</dbReference>
<dbReference type="GO" id="GO:0003677">
    <property type="term" value="F:DNA binding"/>
    <property type="evidence" value="ECO:0007669"/>
    <property type="project" value="UniProtKB-KW"/>
</dbReference>
<keyword evidence="4" id="KW-0540">Nuclease</keyword>
<dbReference type="Pfam" id="PF04313">
    <property type="entry name" value="HSDR_N"/>
    <property type="match status" value="1"/>
</dbReference>
<dbReference type="GO" id="GO:0005524">
    <property type="term" value="F:ATP binding"/>
    <property type="evidence" value="ECO:0007669"/>
    <property type="project" value="UniProtKB-KW"/>
</dbReference>
<dbReference type="NCBIfam" id="NF008521">
    <property type="entry name" value="PRK11448.1"/>
    <property type="match status" value="1"/>
</dbReference>
<reference evidence="4" key="1">
    <citation type="submission" date="2020-10" db="EMBL/GenBank/DDBJ databases">
        <title>Genome sequence of the unusual species of purple photosynthetic bacteria, Phaeovibrio sulfidiphilus DSM 23193, type strain.</title>
        <authorList>
            <person name="Kyndt J.A."/>
            <person name="Meyer T.E."/>
        </authorList>
    </citation>
    <scope>NUCLEOTIDE SEQUENCE</scope>
    <source>
        <strain evidence="4">DSM 23193</strain>
    </source>
</reference>
<dbReference type="GO" id="GO:0005829">
    <property type="term" value="C:cytosol"/>
    <property type="evidence" value="ECO:0007669"/>
    <property type="project" value="TreeGrafter"/>
</dbReference>
<dbReference type="InterPro" id="IPR027417">
    <property type="entry name" value="P-loop_NTPase"/>
</dbReference>
<dbReference type="SMART" id="SM00490">
    <property type="entry name" value="HELICc"/>
    <property type="match status" value="1"/>
</dbReference>
<gene>
    <name evidence="4" type="primary">hsdR</name>
    <name evidence="4" type="ORF">IHV25_06095</name>
</gene>
<dbReference type="Pfam" id="PF04851">
    <property type="entry name" value="ResIII"/>
    <property type="match status" value="1"/>
</dbReference>
<dbReference type="SUPFAM" id="SSF52540">
    <property type="entry name" value="P-loop containing nucleoside triphosphate hydrolases"/>
    <property type="match status" value="1"/>
</dbReference>
<keyword evidence="5" id="KW-1185">Reference proteome</keyword>
<dbReference type="CDD" id="cd18032">
    <property type="entry name" value="DEXHc_RE_I_III_res"/>
    <property type="match status" value="1"/>
</dbReference>
<dbReference type="SMART" id="SM00487">
    <property type="entry name" value="DEXDc"/>
    <property type="match status" value="1"/>
</dbReference>
<dbReference type="InterPro" id="IPR013670">
    <property type="entry name" value="EcoEI_R_C_dom"/>
</dbReference>
<dbReference type="InterPro" id="IPR050742">
    <property type="entry name" value="Helicase_Restrict-Modif_Enz"/>
</dbReference>
<evidence type="ECO:0000256" key="1">
    <source>
        <dbReference type="SAM" id="Coils"/>
    </source>
</evidence>
<dbReference type="AlphaFoldDB" id="A0A8J7CW94"/>
<accession>A0A8J7CW94</accession>